<protein>
    <submittedName>
        <fullName evidence="2">Uncharacterized protein</fullName>
    </submittedName>
</protein>
<evidence type="ECO:0000313" key="3">
    <source>
        <dbReference type="Proteomes" id="UP000435112"/>
    </source>
</evidence>
<comment type="caution">
    <text evidence="2">The sequence shown here is derived from an EMBL/GenBank/DDBJ whole genome shotgun (WGS) entry which is preliminary data.</text>
</comment>
<organism evidence="2 3">
    <name type="scientific">Phytophthora rubi</name>
    <dbReference type="NCBI Taxonomy" id="129364"/>
    <lineage>
        <taxon>Eukaryota</taxon>
        <taxon>Sar</taxon>
        <taxon>Stramenopiles</taxon>
        <taxon>Oomycota</taxon>
        <taxon>Peronosporomycetes</taxon>
        <taxon>Peronosporales</taxon>
        <taxon>Peronosporaceae</taxon>
        <taxon>Phytophthora</taxon>
    </lineage>
</organism>
<gene>
    <name evidence="2" type="ORF">PR002_g7854</name>
</gene>
<sequence length="87" mass="9746">MVAIGACGSRVLLVFFCERHRVDYHAHLSTNQFNAGSSLVLHTFYSYSIIALVYVVGSAHLASSTPTWYCLSKFYTPRSKCIEPVKQ</sequence>
<name>A0A6A3N1S6_9STRA</name>
<keyword evidence="1" id="KW-0812">Transmembrane</keyword>
<evidence type="ECO:0000313" key="2">
    <source>
        <dbReference type="EMBL" id="KAE9034940.1"/>
    </source>
</evidence>
<reference evidence="2 3" key="1">
    <citation type="submission" date="2018-09" db="EMBL/GenBank/DDBJ databases">
        <title>Genomic investigation of the strawberry pathogen Phytophthora fragariae indicates pathogenicity is determined by transcriptional variation in three key races.</title>
        <authorList>
            <person name="Adams T.M."/>
            <person name="Armitage A.D."/>
            <person name="Sobczyk M.K."/>
            <person name="Bates H.J."/>
            <person name="Dunwell J.M."/>
            <person name="Nellist C.F."/>
            <person name="Harrison R.J."/>
        </authorList>
    </citation>
    <scope>NUCLEOTIDE SEQUENCE [LARGE SCALE GENOMIC DNA]</scope>
    <source>
        <strain evidence="2 3">SCRP324</strain>
    </source>
</reference>
<dbReference type="EMBL" id="QXFU01000385">
    <property type="protein sequence ID" value="KAE9034940.1"/>
    <property type="molecule type" value="Genomic_DNA"/>
</dbReference>
<accession>A0A6A3N1S6</accession>
<dbReference type="AlphaFoldDB" id="A0A6A3N1S6"/>
<proteinExistence type="predicted"/>
<evidence type="ECO:0000256" key="1">
    <source>
        <dbReference type="SAM" id="Phobius"/>
    </source>
</evidence>
<dbReference type="Proteomes" id="UP000435112">
    <property type="component" value="Unassembled WGS sequence"/>
</dbReference>
<keyword evidence="1" id="KW-1133">Transmembrane helix</keyword>
<feature type="transmembrane region" description="Helical" evidence="1">
    <location>
        <begin position="44"/>
        <end position="71"/>
    </location>
</feature>
<keyword evidence="1" id="KW-0472">Membrane</keyword>